<protein>
    <recommendedName>
        <fullName evidence="4">Tyr recombinase domain-containing protein</fullName>
    </recommendedName>
</protein>
<dbReference type="InterPro" id="IPR010998">
    <property type="entry name" value="Integrase_recombinase_N"/>
</dbReference>
<dbReference type="Proteomes" id="UP000233597">
    <property type="component" value="Unassembled WGS sequence"/>
</dbReference>
<reference evidence="5 6" key="1">
    <citation type="submission" date="2017-09" db="EMBL/GenBank/DDBJ databases">
        <title>Biodiversity and function of Thalassospira species in the particle-attached aromatic-hydrocarbon-degrading consortia from the surface seawater of the South China Sea.</title>
        <authorList>
            <person name="Dong C."/>
            <person name="Liu R."/>
            <person name="Shao Z."/>
        </authorList>
    </citation>
    <scope>NUCLEOTIDE SEQUENCE [LARGE SCALE GENOMIC DNA]</scope>
    <source>
        <strain evidence="5 6">CSC1P2</strain>
    </source>
</reference>
<feature type="domain" description="Tyr recombinase" evidence="4">
    <location>
        <begin position="163"/>
        <end position="371"/>
    </location>
</feature>
<dbReference type="RefSeq" id="WP_101264495.1">
    <property type="nucleotide sequence ID" value="NZ_NWTK01000002.1"/>
</dbReference>
<dbReference type="GO" id="GO:0003677">
    <property type="term" value="F:DNA binding"/>
    <property type="evidence" value="ECO:0007669"/>
    <property type="project" value="UniProtKB-KW"/>
</dbReference>
<evidence type="ECO:0000313" key="5">
    <source>
        <dbReference type="EMBL" id="PKR55446.1"/>
    </source>
</evidence>
<gene>
    <name evidence="5" type="ORF">COO20_04555</name>
</gene>
<dbReference type="GO" id="GO:0015074">
    <property type="term" value="P:DNA integration"/>
    <property type="evidence" value="ECO:0007669"/>
    <property type="project" value="UniProtKB-KW"/>
</dbReference>
<evidence type="ECO:0000259" key="4">
    <source>
        <dbReference type="PROSITE" id="PS51898"/>
    </source>
</evidence>
<dbReference type="InterPro" id="IPR013762">
    <property type="entry name" value="Integrase-like_cat_sf"/>
</dbReference>
<dbReference type="Pfam" id="PF00589">
    <property type="entry name" value="Phage_integrase"/>
    <property type="match status" value="1"/>
</dbReference>
<dbReference type="InterPro" id="IPR002104">
    <property type="entry name" value="Integrase_catalytic"/>
</dbReference>
<dbReference type="GO" id="GO:0006310">
    <property type="term" value="P:DNA recombination"/>
    <property type="evidence" value="ECO:0007669"/>
    <property type="project" value="UniProtKB-KW"/>
</dbReference>
<dbReference type="PANTHER" id="PTHR30349">
    <property type="entry name" value="PHAGE INTEGRASE-RELATED"/>
    <property type="match status" value="1"/>
</dbReference>
<evidence type="ECO:0000256" key="1">
    <source>
        <dbReference type="ARBA" id="ARBA00022908"/>
    </source>
</evidence>
<dbReference type="Gene3D" id="1.10.150.130">
    <property type="match status" value="1"/>
</dbReference>
<dbReference type="Gene3D" id="1.10.443.10">
    <property type="entry name" value="Intergrase catalytic core"/>
    <property type="match status" value="1"/>
</dbReference>
<evidence type="ECO:0000256" key="2">
    <source>
        <dbReference type="ARBA" id="ARBA00023125"/>
    </source>
</evidence>
<organism evidence="5 6">
    <name type="scientific">Thalassospira marina</name>
    <dbReference type="NCBI Taxonomy" id="2048283"/>
    <lineage>
        <taxon>Bacteria</taxon>
        <taxon>Pseudomonadati</taxon>
        <taxon>Pseudomonadota</taxon>
        <taxon>Alphaproteobacteria</taxon>
        <taxon>Rhodospirillales</taxon>
        <taxon>Thalassospiraceae</taxon>
        <taxon>Thalassospira</taxon>
    </lineage>
</organism>
<dbReference type="SUPFAM" id="SSF56349">
    <property type="entry name" value="DNA breaking-rejoining enzymes"/>
    <property type="match status" value="1"/>
</dbReference>
<accession>A0A2N3KY99</accession>
<keyword evidence="2" id="KW-0238">DNA-binding</keyword>
<name>A0A2N3KY99_9PROT</name>
<proteinExistence type="predicted"/>
<dbReference type="AlphaFoldDB" id="A0A2N3KY99"/>
<evidence type="ECO:0000256" key="3">
    <source>
        <dbReference type="ARBA" id="ARBA00023172"/>
    </source>
</evidence>
<dbReference type="PROSITE" id="PS51898">
    <property type="entry name" value="TYR_RECOMBINASE"/>
    <property type="match status" value="1"/>
</dbReference>
<dbReference type="InterPro" id="IPR050090">
    <property type="entry name" value="Tyrosine_recombinase_XerCD"/>
</dbReference>
<dbReference type="CDD" id="cd00796">
    <property type="entry name" value="INT_Rci_Hp1_C"/>
    <property type="match status" value="1"/>
</dbReference>
<evidence type="ECO:0000313" key="6">
    <source>
        <dbReference type="Proteomes" id="UP000233597"/>
    </source>
</evidence>
<keyword evidence="3" id="KW-0233">DNA recombination</keyword>
<keyword evidence="1" id="KW-0229">DNA integration</keyword>
<dbReference type="EMBL" id="NWTK01000002">
    <property type="protein sequence ID" value="PKR55446.1"/>
    <property type="molecule type" value="Genomic_DNA"/>
</dbReference>
<dbReference type="InterPro" id="IPR011010">
    <property type="entry name" value="DNA_brk_join_enz"/>
</dbReference>
<sequence length="377" mass="43187">MPRRNKGPRLHWRVDKQIWEIRWFENGRKRSKSTSTCERGEAEKALAEFIVHNSRPIGPSDPAYRKLSDVLSDYADEHGPHVASPATLGYSIDALIPYWGAKTVQDVNEVTCRGYNRIRQEAGLKPGTVVRELNVLNAAINHDWKQGRVLRNAPIWRPKTPKRKERWLSRKEVANLLRQARKIPINKGGEHMRLFILLSLYTAARKSAILELRWHQIDLDRGIIDLNPPGREQTSKTRPVISISSRLRTFLVYAKRRSGSDTGYLFTWRGRPIKDIKKSFHATACKAGFVTGWQRSEKIIRHVTKDGLPVTFVHPITDVTPHVMRHSMISWIIAKGVSAQKVARFVGHSDSRITEAIYFHHDPDYFADVMAAMGRVS</sequence>
<comment type="caution">
    <text evidence="5">The sequence shown here is derived from an EMBL/GenBank/DDBJ whole genome shotgun (WGS) entry which is preliminary data.</text>
</comment>
<dbReference type="OrthoDB" id="9808346at2"/>
<dbReference type="PANTHER" id="PTHR30349:SF88">
    <property type="entry name" value="BLL1584 PROTEIN"/>
    <property type="match status" value="1"/>
</dbReference>